<protein>
    <submittedName>
        <fullName evidence="1">Uncharacterized protein</fullName>
    </submittedName>
</protein>
<reference evidence="1" key="1">
    <citation type="submission" date="2014-05" db="EMBL/GenBank/DDBJ databases">
        <authorList>
            <person name="Chronopoulou M."/>
        </authorList>
    </citation>
    <scope>NUCLEOTIDE SEQUENCE</scope>
    <source>
        <tissue evidence="1">Whole organism</tissue>
    </source>
</reference>
<name>A0A0K2VIN7_LEPSM</name>
<proteinExistence type="predicted"/>
<accession>A0A0K2VIN7</accession>
<organism evidence="1">
    <name type="scientific">Lepeophtheirus salmonis</name>
    <name type="common">Salmon louse</name>
    <name type="synonym">Caligus salmonis</name>
    <dbReference type="NCBI Taxonomy" id="72036"/>
    <lineage>
        <taxon>Eukaryota</taxon>
        <taxon>Metazoa</taxon>
        <taxon>Ecdysozoa</taxon>
        <taxon>Arthropoda</taxon>
        <taxon>Crustacea</taxon>
        <taxon>Multicrustacea</taxon>
        <taxon>Hexanauplia</taxon>
        <taxon>Copepoda</taxon>
        <taxon>Siphonostomatoida</taxon>
        <taxon>Caligidae</taxon>
        <taxon>Lepeophtheirus</taxon>
    </lineage>
</organism>
<sequence>MKLVSVLLYFQSFDGIIIKVGNFGKNIKACEEKGKNTYGID</sequence>
<evidence type="ECO:0000313" key="1">
    <source>
        <dbReference type="EMBL" id="CDW50067.1"/>
    </source>
</evidence>
<dbReference type="EMBL" id="HACA01032706">
    <property type="protein sequence ID" value="CDW50067.1"/>
    <property type="molecule type" value="Transcribed_RNA"/>
</dbReference>
<dbReference type="AlphaFoldDB" id="A0A0K2VIN7"/>